<dbReference type="RefSeq" id="WP_217647060.1">
    <property type="nucleotide sequence ID" value="NZ_FOQD01000006.1"/>
</dbReference>
<dbReference type="SUPFAM" id="SSF109635">
    <property type="entry name" value="DnaK suppressor protein DksA, alpha-hairpin domain"/>
    <property type="match status" value="1"/>
</dbReference>
<organism evidence="3 4">
    <name type="scientific">Planctomicrobium piriforme</name>
    <dbReference type="NCBI Taxonomy" id="1576369"/>
    <lineage>
        <taxon>Bacteria</taxon>
        <taxon>Pseudomonadati</taxon>
        <taxon>Planctomycetota</taxon>
        <taxon>Planctomycetia</taxon>
        <taxon>Planctomycetales</taxon>
        <taxon>Planctomycetaceae</taxon>
        <taxon>Planctomicrobium</taxon>
    </lineage>
</organism>
<evidence type="ECO:0000313" key="4">
    <source>
        <dbReference type="Proteomes" id="UP000199518"/>
    </source>
</evidence>
<dbReference type="AlphaFoldDB" id="A0A1I3G238"/>
<name>A0A1I3G238_9PLAN</name>
<dbReference type="PANTHER" id="PTHR33823:SF4">
    <property type="entry name" value="GENERAL STRESS PROTEIN 16O"/>
    <property type="match status" value="1"/>
</dbReference>
<dbReference type="InterPro" id="IPR037187">
    <property type="entry name" value="DnaK_N"/>
</dbReference>
<gene>
    <name evidence="3" type="ORF">SAMN05421753_106140</name>
</gene>
<dbReference type="PANTHER" id="PTHR33823">
    <property type="entry name" value="RNA POLYMERASE-BINDING TRANSCRIPTION FACTOR DKSA-RELATED"/>
    <property type="match status" value="1"/>
</dbReference>
<dbReference type="PROSITE" id="PS51128">
    <property type="entry name" value="ZF_DKSA_2"/>
    <property type="match status" value="1"/>
</dbReference>
<reference evidence="4" key="1">
    <citation type="submission" date="2016-10" db="EMBL/GenBank/DDBJ databases">
        <authorList>
            <person name="Varghese N."/>
            <person name="Submissions S."/>
        </authorList>
    </citation>
    <scope>NUCLEOTIDE SEQUENCE [LARGE SCALE GENOMIC DNA]</scope>
    <source>
        <strain evidence="4">DSM 26348</strain>
    </source>
</reference>
<dbReference type="EMBL" id="FOQD01000006">
    <property type="protein sequence ID" value="SFI17539.1"/>
    <property type="molecule type" value="Genomic_DNA"/>
</dbReference>
<accession>A0A1I3G238</accession>
<dbReference type="Gene3D" id="1.20.120.910">
    <property type="entry name" value="DksA, coiled-coil domain"/>
    <property type="match status" value="1"/>
</dbReference>
<dbReference type="Proteomes" id="UP000199518">
    <property type="component" value="Unassembled WGS sequence"/>
</dbReference>
<evidence type="ECO:0000256" key="2">
    <source>
        <dbReference type="SAM" id="MobiDB-lite"/>
    </source>
</evidence>
<dbReference type="STRING" id="1576369.SAMN05421753_106140"/>
<proteinExistence type="predicted"/>
<comment type="caution">
    <text evidence="1">Lacks conserved residue(s) required for the propagation of feature annotation.</text>
</comment>
<evidence type="ECO:0000313" key="3">
    <source>
        <dbReference type="EMBL" id="SFI17539.1"/>
    </source>
</evidence>
<protein>
    <submittedName>
        <fullName evidence="3">DnaK suppressor protein</fullName>
    </submittedName>
</protein>
<feature type="compositionally biased region" description="Low complexity" evidence="2">
    <location>
        <begin position="30"/>
        <end position="40"/>
    </location>
</feature>
<feature type="region of interest" description="Disordered" evidence="2">
    <location>
        <begin position="30"/>
        <end position="49"/>
    </location>
</feature>
<sequence>MLKTKDLESFRELLLTLQARLQGDVQTLTSGALGSSSDSKSPTHMAELGTETYEQDFSLRIMESDQEVLKEIRAALRRIDTETYGLCEGCVEQGRPPSKCWIPKTRLKHIPHARHCVSCAESLERQFSY</sequence>
<keyword evidence="4" id="KW-1185">Reference proteome</keyword>
<evidence type="ECO:0000256" key="1">
    <source>
        <dbReference type="PROSITE-ProRule" id="PRU00510"/>
    </source>
</evidence>